<dbReference type="Pfam" id="PF14555">
    <property type="entry name" value="UBA_4"/>
    <property type="match status" value="1"/>
</dbReference>
<name>A0A7J6R4N4_PEROL</name>
<evidence type="ECO:0000313" key="2">
    <source>
        <dbReference type="Proteomes" id="UP000574390"/>
    </source>
</evidence>
<protein>
    <submittedName>
        <fullName evidence="1">Uncharacterized protein</fullName>
    </submittedName>
</protein>
<dbReference type="Gene3D" id="1.10.8.10">
    <property type="entry name" value="DNA helicase RuvA subunit, C-terminal domain"/>
    <property type="match status" value="1"/>
</dbReference>
<dbReference type="AlphaFoldDB" id="A0A7J6R4N4"/>
<dbReference type="InterPro" id="IPR009060">
    <property type="entry name" value="UBA-like_sf"/>
</dbReference>
<dbReference type="CDD" id="cd14273">
    <property type="entry name" value="UBA_TAP-C_like"/>
    <property type="match status" value="1"/>
</dbReference>
<dbReference type="Proteomes" id="UP000574390">
    <property type="component" value="Unassembled WGS sequence"/>
</dbReference>
<dbReference type="EMBL" id="JABANM010024994">
    <property type="protein sequence ID" value="KAF4715281.1"/>
    <property type="molecule type" value="Genomic_DNA"/>
</dbReference>
<organism evidence="1 2">
    <name type="scientific">Perkinsus olseni</name>
    <name type="common">Perkinsus atlanticus</name>
    <dbReference type="NCBI Taxonomy" id="32597"/>
    <lineage>
        <taxon>Eukaryota</taxon>
        <taxon>Sar</taxon>
        <taxon>Alveolata</taxon>
        <taxon>Perkinsozoa</taxon>
        <taxon>Perkinsea</taxon>
        <taxon>Perkinsida</taxon>
        <taxon>Perkinsidae</taxon>
        <taxon>Perkinsus</taxon>
    </lineage>
</organism>
<comment type="caution">
    <text evidence="1">The sequence shown here is derived from an EMBL/GenBank/DDBJ whole genome shotgun (WGS) entry which is preliminary data.</text>
</comment>
<proteinExistence type="predicted"/>
<evidence type="ECO:0000313" key="1">
    <source>
        <dbReference type="EMBL" id="KAF4715281.1"/>
    </source>
</evidence>
<dbReference type="SUPFAM" id="SSF46934">
    <property type="entry name" value="UBA-like"/>
    <property type="match status" value="1"/>
</dbReference>
<gene>
    <name evidence="1" type="ORF">FOZ62_006847</name>
</gene>
<sequence>MVAASDHDAAVAQVAEIANIPADRARQLLEVCDYDVERAVTLHLANNDEAAAQPRFVGDQFLGHPTSSVVVVGIRAQQV</sequence>
<accession>A0A7J6R4N4</accession>
<reference evidence="1 2" key="1">
    <citation type="submission" date="2020-04" db="EMBL/GenBank/DDBJ databases">
        <title>Perkinsus olseni comparative genomics.</title>
        <authorList>
            <person name="Bogema D.R."/>
        </authorList>
    </citation>
    <scope>NUCLEOTIDE SEQUENCE [LARGE SCALE GENOMIC DNA]</scope>
    <source>
        <strain evidence="1">ATCC PRA-205</strain>
    </source>
</reference>